<accession>A0ABX7KEW9</accession>
<protein>
    <submittedName>
        <fullName evidence="4">Polysaccharide export protein</fullName>
    </submittedName>
</protein>
<keyword evidence="5" id="KW-1185">Reference proteome</keyword>
<dbReference type="InterPro" id="IPR003715">
    <property type="entry name" value="Poly_export_N"/>
</dbReference>
<dbReference type="PROSITE" id="PS51257">
    <property type="entry name" value="PROKAR_LIPOPROTEIN"/>
    <property type="match status" value="1"/>
</dbReference>
<proteinExistence type="predicted"/>
<evidence type="ECO:0000313" key="4">
    <source>
        <dbReference type="EMBL" id="QSB45974.1"/>
    </source>
</evidence>
<evidence type="ECO:0000256" key="1">
    <source>
        <dbReference type="ARBA" id="ARBA00022729"/>
    </source>
</evidence>
<evidence type="ECO:0000313" key="5">
    <source>
        <dbReference type="Proteomes" id="UP000663637"/>
    </source>
</evidence>
<dbReference type="PANTHER" id="PTHR33619">
    <property type="entry name" value="POLYSACCHARIDE EXPORT PROTEIN GFCE-RELATED"/>
    <property type="match status" value="1"/>
</dbReference>
<name>A0ABX7KEW9_9SPHN</name>
<feature type="domain" description="Soluble ligand binding" evidence="3">
    <location>
        <begin position="144"/>
        <end position="193"/>
    </location>
</feature>
<dbReference type="Pfam" id="PF10531">
    <property type="entry name" value="SLBB"/>
    <property type="match status" value="1"/>
</dbReference>
<keyword evidence="1" id="KW-0732">Signal</keyword>
<dbReference type="InterPro" id="IPR049712">
    <property type="entry name" value="Poly_export"/>
</dbReference>
<dbReference type="Pfam" id="PF02563">
    <property type="entry name" value="Poly_export"/>
    <property type="match status" value="1"/>
</dbReference>
<reference evidence="4 5" key="1">
    <citation type="submission" date="2020-09" db="EMBL/GenBank/DDBJ databases">
        <title>Complete genome sequence of altererythrobacter flavus SS-21NJ, isolated from Dongying oil sludge in Shandong province.</title>
        <authorList>
            <person name="Sun S."/>
            <person name="Zhang Z."/>
        </authorList>
    </citation>
    <scope>NUCLEOTIDE SEQUENCE [LARGE SCALE GENOMIC DNA]</scope>
    <source>
        <strain evidence="4 5">SS-21NJ</strain>
    </source>
</reference>
<dbReference type="Proteomes" id="UP000663637">
    <property type="component" value="Chromosome"/>
</dbReference>
<evidence type="ECO:0000259" key="3">
    <source>
        <dbReference type="Pfam" id="PF10531"/>
    </source>
</evidence>
<dbReference type="PANTHER" id="PTHR33619:SF3">
    <property type="entry name" value="POLYSACCHARIDE EXPORT PROTEIN GFCE-RELATED"/>
    <property type="match status" value="1"/>
</dbReference>
<organism evidence="4 5">
    <name type="scientific">Tsuneonella flava</name>
    <dbReference type="NCBI Taxonomy" id="2055955"/>
    <lineage>
        <taxon>Bacteria</taxon>
        <taxon>Pseudomonadati</taxon>
        <taxon>Pseudomonadota</taxon>
        <taxon>Alphaproteobacteria</taxon>
        <taxon>Sphingomonadales</taxon>
        <taxon>Erythrobacteraceae</taxon>
        <taxon>Tsuneonella</taxon>
    </lineage>
</organism>
<dbReference type="EMBL" id="CP061510">
    <property type="protein sequence ID" value="QSB45974.1"/>
    <property type="molecule type" value="Genomic_DNA"/>
</dbReference>
<evidence type="ECO:0000259" key="2">
    <source>
        <dbReference type="Pfam" id="PF02563"/>
    </source>
</evidence>
<gene>
    <name evidence="4" type="ORF">IDJ81_02345</name>
</gene>
<dbReference type="InterPro" id="IPR019554">
    <property type="entry name" value="Soluble_ligand-bd"/>
</dbReference>
<feature type="domain" description="Polysaccharide export protein N-terminal" evidence="2">
    <location>
        <begin position="63"/>
        <end position="137"/>
    </location>
</feature>
<sequence length="253" mass="27418">MEAIRVLRNEVEPLRRVLGILSVILLSACATDSPESYGTDPSVRMLRSAELPTPDPREVIGQSRPYILGPFDKLSIDVFGIEELSKREVQTDASGRISFPLAGVVEAGGKTPGELERLLEDKLRAAHIRDPQVTVNLKETVSQVVTVDGEVKEPGLYPVVGNMTLIRTVATAKGLSDMASRNRVVVFRTVDGQKYAALYDLNAIRHGAYPDPAIYPNDVVIVGESKSRQLFQMAATGAAALSPVILLLQAATR</sequence>
<dbReference type="Gene3D" id="3.10.560.10">
    <property type="entry name" value="Outer membrane lipoprotein wza domain like"/>
    <property type="match status" value="1"/>
</dbReference>